<proteinExistence type="predicted"/>
<keyword evidence="3" id="KW-1185">Reference proteome</keyword>
<dbReference type="InterPro" id="IPR025238">
    <property type="entry name" value="DUF4184"/>
</dbReference>
<gene>
    <name evidence="2" type="ORF">SLUN_09655</name>
</gene>
<feature type="transmembrane region" description="Helical" evidence="1">
    <location>
        <begin position="59"/>
        <end position="81"/>
    </location>
</feature>
<feature type="transmembrane region" description="Helical" evidence="1">
    <location>
        <begin position="203"/>
        <end position="226"/>
    </location>
</feature>
<organism evidence="2 3">
    <name type="scientific">Streptomyces lunaelactis</name>
    <dbReference type="NCBI Taxonomy" id="1535768"/>
    <lineage>
        <taxon>Bacteria</taxon>
        <taxon>Bacillati</taxon>
        <taxon>Actinomycetota</taxon>
        <taxon>Actinomycetes</taxon>
        <taxon>Kitasatosporales</taxon>
        <taxon>Streptomycetaceae</taxon>
        <taxon>Streptomyces</taxon>
    </lineage>
</organism>
<name>A0A2R4SZX9_9ACTN</name>
<keyword evidence="1" id="KW-0812">Transmembrane</keyword>
<protein>
    <submittedName>
        <fullName evidence="2">DUF4184 domain-containing protein</fullName>
    </submittedName>
</protein>
<dbReference type="EMBL" id="CP026304">
    <property type="protein sequence ID" value="AVZ72419.1"/>
    <property type="molecule type" value="Genomic_DNA"/>
</dbReference>
<evidence type="ECO:0000313" key="2">
    <source>
        <dbReference type="EMBL" id="AVZ72419.1"/>
    </source>
</evidence>
<dbReference type="Pfam" id="PF13803">
    <property type="entry name" value="DUF4184"/>
    <property type="match status" value="1"/>
</dbReference>
<accession>A0A2R4SZX9</accession>
<keyword evidence="1" id="KW-0472">Membrane</keyword>
<feature type="transmembrane region" description="Helical" evidence="1">
    <location>
        <begin position="25"/>
        <end position="47"/>
    </location>
</feature>
<evidence type="ECO:0000313" key="3">
    <source>
        <dbReference type="Proteomes" id="UP000244201"/>
    </source>
</evidence>
<dbReference type="KEGG" id="slk:SLUN_09655"/>
<feature type="transmembrane region" description="Helical" evidence="1">
    <location>
        <begin position="161"/>
        <end position="182"/>
    </location>
</feature>
<dbReference type="Proteomes" id="UP000244201">
    <property type="component" value="Chromosome"/>
</dbReference>
<keyword evidence="1" id="KW-1133">Transmembrane helix</keyword>
<evidence type="ECO:0000256" key="1">
    <source>
        <dbReference type="SAM" id="Phobius"/>
    </source>
</evidence>
<dbReference type="OrthoDB" id="8481923at2"/>
<reference evidence="2 3" key="1">
    <citation type="submission" date="2018-01" db="EMBL/GenBank/DDBJ databases">
        <title>Complete genome sequence of Streptomyces lunaelactis MM109T, a Ferroverdin A producer isolated from cave moonmilk deposits.</title>
        <authorList>
            <person name="Naome A."/>
            <person name="Martinet L."/>
            <person name="Maciejewska M."/>
            <person name="Anderssen S."/>
            <person name="Adam D."/>
            <person name="Tenconi E."/>
            <person name="Deflandre B."/>
            <person name="Arguelles-Arias A."/>
            <person name="Calusinska M."/>
            <person name="Copieters W."/>
            <person name="Karim L."/>
            <person name="Hanikenne M."/>
            <person name="Baurain D."/>
            <person name="van Wezel G."/>
            <person name="Smargiasso N."/>
            <person name="de Pauw E."/>
            <person name="Delfosse P."/>
            <person name="Rigali S."/>
        </authorList>
    </citation>
    <scope>NUCLEOTIDE SEQUENCE [LARGE SCALE GENOMIC DNA]</scope>
    <source>
        <strain evidence="2 3">MM109</strain>
    </source>
</reference>
<sequence>MPFTLSHAAAVLPGIRRDGTGRGPLLASALVMGSFAPDMTYFAATAIPGAMEFGSFTHAPLGVLTVDVAIAAALVAVWLLLREPLLALLPAAWRGRVHACVQGRAPDGGGRPAFALRFYVSAVLGASTHVVWDAFTHHDRWGTELVPVLGGTVAGLPVYSYAQYGSSALALVAMVWFLVSALRRQPAVASPASVPVLDRRGRWLAGALLGICVLLGVVQRCARWYVYYGRVDSPLDIIPTACFGAGAGWGRPVRVQGGDAAAGARGAGLRRGAAESSPAAFGPVLNRRRG</sequence>
<dbReference type="AlphaFoldDB" id="A0A2R4SZX9"/>